<dbReference type="AlphaFoldDB" id="Q6N7Z6"/>
<reference evidence="4 6" key="2">
    <citation type="journal article" date="2004" name="Nat. Biotechnol.">
        <title>Complete genome sequence of the metabolically versatile photosynthetic bacterium Rhodopseudomonas palustris.</title>
        <authorList>
            <person name="Larimer F.W."/>
            <person name="Chain P."/>
            <person name="Hauser L."/>
            <person name="Lamerdin J."/>
            <person name="Malfatti S."/>
            <person name="Do L."/>
            <person name="Land M.L."/>
            <person name="Pelletier D.A."/>
            <person name="Beatty J.T."/>
            <person name="Lang A.S."/>
            <person name="Tabita F.R."/>
            <person name="Gibson J.L."/>
            <person name="Hanson T.E."/>
            <person name="Bobst C."/>
            <person name="Torres J.L."/>
            <person name="Peres C."/>
            <person name="Harrison F.H."/>
            <person name="Gibson J."/>
            <person name="Harwood C.S."/>
        </authorList>
    </citation>
    <scope>NUCLEOTIDE SEQUENCE [LARGE SCALE GENOMIC DNA]</scope>
    <source>
        <strain evidence="6">ATCC BAA-98 / CGA009</strain>
        <strain evidence="4">CGA009</strain>
    </source>
</reference>
<dbReference type="Gene3D" id="3.40.50.2300">
    <property type="match status" value="1"/>
</dbReference>
<gene>
    <name evidence="4" type="ordered locus">RPA2108</name>
    <name evidence="5" type="ORF">TX73_010865</name>
</gene>
<feature type="domain" description="Response regulatory" evidence="3">
    <location>
        <begin position="6"/>
        <end position="120"/>
    </location>
</feature>
<dbReference type="RefSeq" id="WP_011157663.1">
    <property type="nucleotide sequence ID" value="NZ_CP116810.1"/>
</dbReference>
<evidence type="ECO:0000313" key="5">
    <source>
        <dbReference type="EMBL" id="WCL92258.1"/>
    </source>
</evidence>
<dbReference type="GeneID" id="66893154"/>
<sequence>MTIGKIITVIDDDENVRIAIEGLIRSLGHTARGFASAPQFLASDTRSTTCCLITDVQMAEMSGLDLHAHLAAEGSAPPVIYITAFPDERIEARARALGAIGFLSKPFDAETLVHCIQRALASGPNGRI</sequence>
<evidence type="ECO:0000313" key="6">
    <source>
        <dbReference type="Proteomes" id="UP000001426"/>
    </source>
</evidence>
<keyword evidence="6" id="KW-1185">Reference proteome</keyword>
<dbReference type="eggNOG" id="COG4566">
    <property type="taxonomic scope" value="Bacteria"/>
</dbReference>
<dbReference type="HOGENOM" id="CLU_000445_69_8_5"/>
<dbReference type="InterPro" id="IPR001789">
    <property type="entry name" value="Sig_transdc_resp-reg_receiver"/>
</dbReference>
<dbReference type="Proteomes" id="UP000001426">
    <property type="component" value="Chromosome"/>
</dbReference>
<dbReference type="InterPro" id="IPR011006">
    <property type="entry name" value="CheY-like_superfamily"/>
</dbReference>
<dbReference type="EMBL" id="CP116810">
    <property type="protein sequence ID" value="WCL92258.1"/>
    <property type="molecule type" value="Genomic_DNA"/>
</dbReference>
<keyword evidence="1 2" id="KW-0597">Phosphoprotein</keyword>
<evidence type="ECO:0000256" key="1">
    <source>
        <dbReference type="ARBA" id="ARBA00022553"/>
    </source>
</evidence>
<reference evidence="5" key="1">
    <citation type="submission" date="2003-07" db="EMBL/GenBank/DDBJ databases">
        <authorList>
            <consortium name="Rhodopseudomonas genome consortium"/>
            <person name="Larimer F."/>
            <person name="Harwood C."/>
        </authorList>
    </citation>
    <scope>NUCLEOTIDE SEQUENCE</scope>
    <source>
        <strain evidence="5">CGA009</strain>
    </source>
</reference>
<dbReference type="SMART" id="SM00448">
    <property type="entry name" value="REC"/>
    <property type="match status" value="1"/>
</dbReference>
<protein>
    <submittedName>
        <fullName evidence="4 5">Response regulator</fullName>
    </submittedName>
</protein>
<dbReference type="PANTHER" id="PTHR44591">
    <property type="entry name" value="STRESS RESPONSE REGULATOR PROTEIN 1"/>
    <property type="match status" value="1"/>
</dbReference>
<name>Q6N7Z6_RHOPA</name>
<dbReference type="InterPro" id="IPR050595">
    <property type="entry name" value="Bact_response_regulator"/>
</dbReference>
<dbReference type="PhylomeDB" id="Q6N7Z6"/>
<dbReference type="KEGG" id="rpa:TX73_010865"/>
<dbReference type="Pfam" id="PF00072">
    <property type="entry name" value="Response_reg"/>
    <property type="match status" value="1"/>
</dbReference>
<evidence type="ECO:0000313" key="4">
    <source>
        <dbReference type="EMBL" id="CAE27549.1"/>
    </source>
</evidence>
<feature type="modified residue" description="4-aspartylphosphate" evidence="2">
    <location>
        <position position="55"/>
    </location>
</feature>
<evidence type="ECO:0000259" key="3">
    <source>
        <dbReference type="PROSITE" id="PS50110"/>
    </source>
</evidence>
<dbReference type="SUPFAM" id="SSF52172">
    <property type="entry name" value="CheY-like"/>
    <property type="match status" value="1"/>
</dbReference>
<evidence type="ECO:0000256" key="2">
    <source>
        <dbReference type="PROSITE-ProRule" id="PRU00169"/>
    </source>
</evidence>
<dbReference type="EMBL" id="BX572599">
    <property type="protein sequence ID" value="CAE27549.1"/>
    <property type="molecule type" value="Genomic_DNA"/>
</dbReference>
<dbReference type="STRING" id="258594.RPA2108"/>
<proteinExistence type="predicted"/>
<reference evidence="5" key="3">
    <citation type="submission" date="2022-12" db="EMBL/GenBank/DDBJ databases">
        <title>Complete genome sequence of Rhodopseudomonas palustris CGA0092 and corrections to the R. palustris CGA009 genome sequence.</title>
        <authorList>
            <person name="Mazny B.R."/>
            <person name="Sheff O.F."/>
            <person name="LaSarre B."/>
            <person name="McKinlay A."/>
            <person name="McKinlay J.B."/>
        </authorList>
    </citation>
    <scope>NUCLEOTIDE SEQUENCE</scope>
    <source>
        <strain evidence="5">CGA009</strain>
    </source>
</reference>
<organism evidence="4">
    <name type="scientific">Rhodopseudomonas palustris (strain ATCC BAA-98 / CGA009)</name>
    <dbReference type="NCBI Taxonomy" id="258594"/>
    <lineage>
        <taxon>Bacteria</taxon>
        <taxon>Pseudomonadati</taxon>
        <taxon>Pseudomonadota</taxon>
        <taxon>Alphaproteobacteria</taxon>
        <taxon>Hyphomicrobiales</taxon>
        <taxon>Nitrobacteraceae</taxon>
        <taxon>Rhodopseudomonas</taxon>
    </lineage>
</organism>
<dbReference type="PROSITE" id="PS50110">
    <property type="entry name" value="RESPONSE_REGULATORY"/>
    <property type="match status" value="1"/>
</dbReference>
<accession>Q6N7Z6</accession>
<dbReference type="PANTHER" id="PTHR44591:SF25">
    <property type="entry name" value="CHEMOTAXIS TWO-COMPONENT RESPONSE REGULATOR"/>
    <property type="match status" value="1"/>
</dbReference>
<dbReference type="GO" id="GO:0000160">
    <property type="term" value="P:phosphorelay signal transduction system"/>
    <property type="evidence" value="ECO:0007669"/>
    <property type="project" value="InterPro"/>
</dbReference>